<keyword evidence="1" id="KW-1185">Reference proteome</keyword>
<dbReference type="SUPFAM" id="SSF49265">
    <property type="entry name" value="Fibronectin type III"/>
    <property type="match status" value="1"/>
</dbReference>
<name>A0A8B8CT34_CRAVI</name>
<dbReference type="RefSeq" id="XP_022318364.1">
    <property type="nucleotide sequence ID" value="XM_022462656.1"/>
</dbReference>
<reference evidence="2" key="1">
    <citation type="submission" date="2025-08" db="UniProtKB">
        <authorList>
            <consortium name="RefSeq"/>
        </authorList>
    </citation>
    <scope>IDENTIFICATION</scope>
    <source>
        <tissue evidence="2">Whole sample</tissue>
    </source>
</reference>
<sequence>MHYHSEVISGYTVNISQSSPTQSITVNRTMATILNLPAVSRFTVNVLARNSAGNSPPLTIQINPKTTEQRAPACVTTVHVEGFTYEVIFSTSEEGAHVDMVIYYWCQGVKHDEFVDCKGFLEWKEVPIANVTRSDGAFRYNITTDYADNTQFAVVLQDDGGTSDMVWGTTAYHSRKGGEAPGSSSVAETVLAGKSVHSD</sequence>
<accession>A0A8B8CT34</accession>
<dbReference type="Proteomes" id="UP000694844">
    <property type="component" value="Chromosome 2"/>
</dbReference>
<evidence type="ECO:0000313" key="1">
    <source>
        <dbReference type="Proteomes" id="UP000694844"/>
    </source>
</evidence>
<organism evidence="1 2">
    <name type="scientific">Crassostrea virginica</name>
    <name type="common">Eastern oyster</name>
    <dbReference type="NCBI Taxonomy" id="6565"/>
    <lineage>
        <taxon>Eukaryota</taxon>
        <taxon>Metazoa</taxon>
        <taxon>Spiralia</taxon>
        <taxon>Lophotrochozoa</taxon>
        <taxon>Mollusca</taxon>
        <taxon>Bivalvia</taxon>
        <taxon>Autobranchia</taxon>
        <taxon>Pteriomorphia</taxon>
        <taxon>Ostreida</taxon>
        <taxon>Ostreoidea</taxon>
        <taxon>Ostreidae</taxon>
        <taxon>Crassostrea</taxon>
    </lineage>
</organism>
<dbReference type="Gene3D" id="2.60.40.10">
    <property type="entry name" value="Immunoglobulins"/>
    <property type="match status" value="1"/>
</dbReference>
<proteinExistence type="predicted"/>
<dbReference type="InterPro" id="IPR036116">
    <property type="entry name" value="FN3_sf"/>
</dbReference>
<dbReference type="GeneID" id="111121388"/>
<protein>
    <submittedName>
        <fullName evidence="2">Uncharacterized protein LOC111121388 isoform X2</fullName>
    </submittedName>
</protein>
<gene>
    <name evidence="2" type="primary">LOC111121388</name>
</gene>
<evidence type="ECO:0000313" key="2">
    <source>
        <dbReference type="RefSeq" id="XP_022318364.1"/>
    </source>
</evidence>
<dbReference type="OrthoDB" id="10487765at2759"/>
<dbReference type="InterPro" id="IPR013783">
    <property type="entry name" value="Ig-like_fold"/>
</dbReference>
<dbReference type="AlphaFoldDB" id="A0A8B8CT34"/>